<dbReference type="InterPro" id="IPR002514">
    <property type="entry name" value="Transposase_8"/>
</dbReference>
<evidence type="ECO:0000313" key="2">
    <source>
        <dbReference type="Proteomes" id="UP001597506"/>
    </source>
</evidence>
<gene>
    <name evidence="1" type="ORF">ACFSUL_01535</name>
</gene>
<accession>A0ABW5RLM8</accession>
<comment type="caution">
    <text evidence="1">The sequence shown here is derived from an EMBL/GenBank/DDBJ whole genome shotgun (WGS) entry which is preliminary data.</text>
</comment>
<reference evidence="2" key="1">
    <citation type="journal article" date="2019" name="Int. J. Syst. Evol. Microbiol.">
        <title>The Global Catalogue of Microorganisms (GCM) 10K type strain sequencing project: providing services to taxonomists for standard genome sequencing and annotation.</title>
        <authorList>
            <consortium name="The Broad Institute Genomics Platform"/>
            <consortium name="The Broad Institute Genome Sequencing Center for Infectious Disease"/>
            <person name="Wu L."/>
            <person name="Ma J."/>
        </authorList>
    </citation>
    <scope>NUCLEOTIDE SEQUENCE [LARGE SCALE GENOMIC DNA]</scope>
    <source>
        <strain evidence="2">KCTC 3913</strain>
    </source>
</reference>
<sequence>MKRKSYKTEFKIQVSREAINVENAALVARQYELSPTMVNRWVNEYKLGKYGMDEETTISYRNLSLENEKLKQLLGEKDLEIAILLDLIKNNSPHLLKKFNEQIGFNY</sequence>
<dbReference type="InterPro" id="IPR009057">
    <property type="entry name" value="Homeodomain-like_sf"/>
</dbReference>
<protein>
    <submittedName>
        <fullName evidence="1">Transposase</fullName>
    </submittedName>
</protein>
<dbReference type="EMBL" id="JBHUMF010000002">
    <property type="protein sequence ID" value="MFD2679424.1"/>
    <property type="molecule type" value="Genomic_DNA"/>
</dbReference>
<dbReference type="SUPFAM" id="SSF46689">
    <property type="entry name" value="Homeodomain-like"/>
    <property type="match status" value="1"/>
</dbReference>
<organism evidence="1 2">
    <name type="scientific">Bacillus seohaeanensis</name>
    <dbReference type="NCBI Taxonomy" id="284580"/>
    <lineage>
        <taxon>Bacteria</taxon>
        <taxon>Bacillati</taxon>
        <taxon>Bacillota</taxon>
        <taxon>Bacilli</taxon>
        <taxon>Bacillales</taxon>
        <taxon>Bacillaceae</taxon>
        <taxon>Bacillus</taxon>
    </lineage>
</organism>
<dbReference type="Proteomes" id="UP001597506">
    <property type="component" value="Unassembled WGS sequence"/>
</dbReference>
<dbReference type="RefSeq" id="WP_377932048.1">
    <property type="nucleotide sequence ID" value="NZ_JBHUMF010000002.1"/>
</dbReference>
<dbReference type="Pfam" id="PF01527">
    <property type="entry name" value="HTH_Tnp_1"/>
    <property type="match status" value="1"/>
</dbReference>
<name>A0ABW5RLM8_9BACI</name>
<proteinExistence type="predicted"/>
<evidence type="ECO:0000313" key="1">
    <source>
        <dbReference type="EMBL" id="MFD2679424.1"/>
    </source>
</evidence>
<keyword evidence="2" id="KW-1185">Reference proteome</keyword>